<dbReference type="EMBL" id="CP029550">
    <property type="protein sequence ID" value="AWN40070.1"/>
    <property type="molecule type" value="Genomic_DNA"/>
</dbReference>
<organism evidence="2 3">
    <name type="scientific">Methylobacterium durans</name>
    <dbReference type="NCBI Taxonomy" id="2202825"/>
    <lineage>
        <taxon>Bacteria</taxon>
        <taxon>Pseudomonadati</taxon>
        <taxon>Pseudomonadota</taxon>
        <taxon>Alphaproteobacteria</taxon>
        <taxon>Hyphomicrobiales</taxon>
        <taxon>Methylobacteriaceae</taxon>
        <taxon>Methylobacterium</taxon>
    </lineage>
</organism>
<proteinExistence type="predicted"/>
<feature type="chain" id="PRO_5015928761" description="Large exoprotein involved in heme utilization or adhesion" evidence="1">
    <location>
        <begin position="25"/>
        <end position="131"/>
    </location>
</feature>
<dbReference type="Proteomes" id="UP000245926">
    <property type="component" value="Chromosome"/>
</dbReference>
<keyword evidence="3" id="KW-1185">Reference proteome</keyword>
<protein>
    <recommendedName>
        <fullName evidence="4">Large exoprotein involved in heme utilization or adhesion</fullName>
    </recommendedName>
</protein>
<evidence type="ECO:0000313" key="3">
    <source>
        <dbReference type="Proteomes" id="UP000245926"/>
    </source>
</evidence>
<dbReference type="AlphaFoldDB" id="A0A2U8W3F6"/>
<name>A0A2U8W3F6_9HYPH</name>
<dbReference type="KEGG" id="mets:DK389_05345"/>
<sequence length="131" mass="13572">MLKVSAVLALASSLSLAAFLPARAADAASYNGTWRVELVTESGFCDGRHTYSVVVQEGQVRLLSASDEATRMSGRVGADGTVGLNVSQGSMNGSVLGRLQVRSGSGTWKVSALCSGRWAASRRSIVAAQVP</sequence>
<keyword evidence="1" id="KW-0732">Signal</keyword>
<accession>A0A2U8W3F6</accession>
<evidence type="ECO:0000256" key="1">
    <source>
        <dbReference type="SAM" id="SignalP"/>
    </source>
</evidence>
<evidence type="ECO:0000313" key="2">
    <source>
        <dbReference type="EMBL" id="AWN40070.1"/>
    </source>
</evidence>
<feature type="signal peptide" evidence="1">
    <location>
        <begin position="1"/>
        <end position="24"/>
    </location>
</feature>
<dbReference type="OrthoDB" id="7933613at2"/>
<evidence type="ECO:0008006" key="4">
    <source>
        <dbReference type="Google" id="ProtNLM"/>
    </source>
</evidence>
<reference evidence="3" key="1">
    <citation type="submission" date="2018-05" db="EMBL/GenBank/DDBJ databases">
        <title>Complete Genome Sequence of Methylobacterium sp. 17SD2-17.</title>
        <authorList>
            <person name="Srinivasan S."/>
        </authorList>
    </citation>
    <scope>NUCLEOTIDE SEQUENCE [LARGE SCALE GENOMIC DNA]</scope>
    <source>
        <strain evidence="3">17SD2-17</strain>
    </source>
</reference>
<gene>
    <name evidence="2" type="ORF">DK389_05345</name>
</gene>